<comment type="caution">
    <text evidence="3">The sequence shown here is derived from an EMBL/GenBank/DDBJ whole genome shotgun (WGS) entry which is preliminary data.</text>
</comment>
<reference evidence="3" key="2">
    <citation type="submission" date="2021-04" db="EMBL/GenBank/DDBJ databases">
        <authorList>
            <person name="Gilroy R."/>
        </authorList>
    </citation>
    <scope>NUCLEOTIDE SEQUENCE</scope>
    <source>
        <strain evidence="3">ChiHjej8B7-3636</strain>
    </source>
</reference>
<evidence type="ECO:0000256" key="1">
    <source>
        <dbReference type="SAM" id="Phobius"/>
    </source>
</evidence>
<keyword evidence="1" id="KW-0472">Membrane</keyword>
<dbReference type="EMBL" id="DXAM01000095">
    <property type="protein sequence ID" value="HJA04570.1"/>
    <property type="molecule type" value="Genomic_DNA"/>
</dbReference>
<evidence type="ECO:0000313" key="3">
    <source>
        <dbReference type="EMBL" id="HJA04570.1"/>
    </source>
</evidence>
<feature type="signal peptide" evidence="2">
    <location>
        <begin position="1"/>
        <end position="26"/>
    </location>
</feature>
<proteinExistence type="predicted"/>
<feature type="transmembrane region" description="Helical" evidence="1">
    <location>
        <begin position="180"/>
        <end position="200"/>
    </location>
</feature>
<dbReference type="AlphaFoldDB" id="A0A9D2H6R6"/>
<evidence type="ECO:0008006" key="5">
    <source>
        <dbReference type="Google" id="ProtNLM"/>
    </source>
</evidence>
<name>A0A9D2H6R6_9MICO</name>
<keyword evidence="2" id="KW-0732">Signal</keyword>
<evidence type="ECO:0000313" key="4">
    <source>
        <dbReference type="Proteomes" id="UP000824220"/>
    </source>
</evidence>
<sequence>MMRRILGTAGAAAVVAVLALADPSYAAANTEVIQGKYVRLVSVVDWSQAERLQPGDAVRWDVDVSAEAPEPGTLAVGVSASGGTPLAIDAELCEVAWRDDGCPSGAEHLRTDWEIPRDGELVVLSEGSAADVAHVRLRVALASGGAEEPTQVRVHAIGAGEEIGTGPEHPLAPTGSTPDVPWALVGGSALLLGTVAVLLARARRGG</sequence>
<feature type="non-terminal residue" evidence="3">
    <location>
        <position position="206"/>
    </location>
</feature>
<accession>A0A9D2H6R6</accession>
<feature type="chain" id="PRO_5038648806" description="Gram-positive cocci surface proteins LPxTG domain-containing protein" evidence="2">
    <location>
        <begin position="27"/>
        <end position="206"/>
    </location>
</feature>
<keyword evidence="1" id="KW-0812">Transmembrane</keyword>
<keyword evidence="1" id="KW-1133">Transmembrane helix</keyword>
<organism evidence="3 4">
    <name type="scientific">Candidatus Microbacterium stercoravium</name>
    <dbReference type="NCBI Taxonomy" id="2838697"/>
    <lineage>
        <taxon>Bacteria</taxon>
        <taxon>Bacillati</taxon>
        <taxon>Actinomycetota</taxon>
        <taxon>Actinomycetes</taxon>
        <taxon>Micrococcales</taxon>
        <taxon>Microbacteriaceae</taxon>
        <taxon>Microbacterium</taxon>
    </lineage>
</organism>
<dbReference type="Proteomes" id="UP000824220">
    <property type="component" value="Unassembled WGS sequence"/>
</dbReference>
<reference evidence="3" key="1">
    <citation type="journal article" date="2021" name="PeerJ">
        <title>Extensive microbial diversity within the chicken gut microbiome revealed by metagenomics and culture.</title>
        <authorList>
            <person name="Gilroy R."/>
            <person name="Ravi A."/>
            <person name="Getino M."/>
            <person name="Pursley I."/>
            <person name="Horton D.L."/>
            <person name="Alikhan N.F."/>
            <person name="Baker D."/>
            <person name="Gharbi K."/>
            <person name="Hall N."/>
            <person name="Watson M."/>
            <person name="Adriaenssens E.M."/>
            <person name="Foster-Nyarko E."/>
            <person name="Jarju S."/>
            <person name="Secka A."/>
            <person name="Antonio M."/>
            <person name="Oren A."/>
            <person name="Chaudhuri R.R."/>
            <person name="La Ragione R."/>
            <person name="Hildebrand F."/>
            <person name="Pallen M.J."/>
        </authorList>
    </citation>
    <scope>NUCLEOTIDE SEQUENCE</scope>
    <source>
        <strain evidence="3">ChiHjej8B7-3636</strain>
    </source>
</reference>
<evidence type="ECO:0000256" key="2">
    <source>
        <dbReference type="SAM" id="SignalP"/>
    </source>
</evidence>
<gene>
    <name evidence="3" type="ORF">H9800_06870</name>
</gene>
<protein>
    <recommendedName>
        <fullName evidence="5">Gram-positive cocci surface proteins LPxTG domain-containing protein</fullName>
    </recommendedName>
</protein>